<dbReference type="InterPro" id="IPR004911">
    <property type="entry name" value="Interferon-induced_GILT"/>
</dbReference>
<keyword evidence="2" id="KW-0325">Glycoprotein</keyword>
<dbReference type="PANTHER" id="PTHR13234">
    <property type="entry name" value="GAMMA-INTERFERON INDUCIBLE LYSOSOMAL THIOL REDUCTASE GILT"/>
    <property type="match status" value="1"/>
</dbReference>
<reference evidence="4" key="1">
    <citation type="submission" date="2021-04" db="EMBL/GenBank/DDBJ databases">
        <authorList>
            <person name="Tunstrom K."/>
        </authorList>
    </citation>
    <scope>NUCLEOTIDE SEQUENCE</scope>
</reference>
<keyword evidence="3" id="KW-1133">Transmembrane helix</keyword>
<dbReference type="Proteomes" id="UP000691718">
    <property type="component" value="Unassembled WGS sequence"/>
</dbReference>
<evidence type="ECO:0000256" key="2">
    <source>
        <dbReference type="ARBA" id="ARBA00023180"/>
    </source>
</evidence>
<comment type="caution">
    <text evidence="4">The sequence shown here is derived from an EMBL/GenBank/DDBJ whole genome shotgun (WGS) entry which is preliminary data.</text>
</comment>
<keyword evidence="3" id="KW-0812">Transmembrane</keyword>
<proteinExistence type="inferred from homology"/>
<evidence type="ECO:0000256" key="1">
    <source>
        <dbReference type="ARBA" id="ARBA00005679"/>
    </source>
</evidence>
<evidence type="ECO:0000313" key="4">
    <source>
        <dbReference type="EMBL" id="CAG4996655.1"/>
    </source>
</evidence>
<dbReference type="GO" id="GO:0016671">
    <property type="term" value="F:oxidoreductase activity, acting on a sulfur group of donors, disulfide as acceptor"/>
    <property type="evidence" value="ECO:0007669"/>
    <property type="project" value="InterPro"/>
</dbReference>
<dbReference type="PANTHER" id="PTHR13234:SF68">
    <property type="entry name" value="GH19763P"/>
    <property type="match status" value="1"/>
</dbReference>
<accession>A0A8S3X3I5</accession>
<evidence type="ECO:0000256" key="3">
    <source>
        <dbReference type="SAM" id="Phobius"/>
    </source>
</evidence>
<comment type="similarity">
    <text evidence="1">Belongs to the GILT family.</text>
</comment>
<protein>
    <submittedName>
        <fullName evidence="4">(apollo) hypothetical protein</fullName>
    </submittedName>
</protein>
<sequence length="221" mass="25340">MVQFNIYIFFFLVYSFTLLTNGYVPQKLHLTVYYESKCSDSKKFILEQLQPTVELLHKYIRLRLIPFGKSMSIEYGDEGFQCQHGPTECMGNLVQDCALKYMRKHNAVQRVNYVVCEMDSEAGAMGSLGCVKRAGLPTNDVERCVFTGEGIALQLDSEFHTSSLKPQFIPSITINGVFDQQIQESALVNLKETLCSYLKEAQPCAHYYNNKVWQYLFYNSP</sequence>
<organism evidence="4 5">
    <name type="scientific">Parnassius apollo</name>
    <name type="common">Apollo butterfly</name>
    <name type="synonym">Papilio apollo</name>
    <dbReference type="NCBI Taxonomy" id="110799"/>
    <lineage>
        <taxon>Eukaryota</taxon>
        <taxon>Metazoa</taxon>
        <taxon>Ecdysozoa</taxon>
        <taxon>Arthropoda</taxon>
        <taxon>Hexapoda</taxon>
        <taxon>Insecta</taxon>
        <taxon>Pterygota</taxon>
        <taxon>Neoptera</taxon>
        <taxon>Endopterygota</taxon>
        <taxon>Lepidoptera</taxon>
        <taxon>Glossata</taxon>
        <taxon>Ditrysia</taxon>
        <taxon>Papilionoidea</taxon>
        <taxon>Papilionidae</taxon>
        <taxon>Parnassiinae</taxon>
        <taxon>Parnassini</taxon>
        <taxon>Parnassius</taxon>
        <taxon>Parnassius</taxon>
    </lineage>
</organism>
<name>A0A8S3X3I5_PARAO</name>
<keyword evidence="3" id="KW-0472">Membrane</keyword>
<feature type="transmembrane region" description="Helical" evidence="3">
    <location>
        <begin position="6"/>
        <end position="24"/>
    </location>
</feature>
<gene>
    <name evidence="4" type="ORF">PAPOLLO_LOCUS13043</name>
</gene>
<dbReference type="OrthoDB" id="958254at2759"/>
<dbReference type="AlphaFoldDB" id="A0A8S3X3I5"/>
<dbReference type="Pfam" id="PF03227">
    <property type="entry name" value="GILT"/>
    <property type="match status" value="1"/>
</dbReference>
<keyword evidence="5" id="KW-1185">Reference proteome</keyword>
<evidence type="ECO:0000313" key="5">
    <source>
        <dbReference type="Proteomes" id="UP000691718"/>
    </source>
</evidence>
<dbReference type="EMBL" id="CAJQZP010000929">
    <property type="protein sequence ID" value="CAG4996655.1"/>
    <property type="molecule type" value="Genomic_DNA"/>
</dbReference>